<feature type="domain" description="TonB-dependent receptor-like beta-barrel" evidence="17">
    <location>
        <begin position="233"/>
        <end position="694"/>
    </location>
</feature>
<dbReference type="Pfam" id="PF07715">
    <property type="entry name" value="Plug"/>
    <property type="match status" value="1"/>
</dbReference>
<dbReference type="PROSITE" id="PS52016">
    <property type="entry name" value="TONB_DEPENDENT_REC_3"/>
    <property type="match status" value="1"/>
</dbReference>
<evidence type="ECO:0000256" key="15">
    <source>
        <dbReference type="RuleBase" id="RU003357"/>
    </source>
</evidence>
<comment type="similarity">
    <text evidence="2 14 15">Belongs to the TonB-dependent receptor family.</text>
</comment>
<evidence type="ECO:0000256" key="6">
    <source>
        <dbReference type="ARBA" id="ARBA00022692"/>
    </source>
</evidence>
<dbReference type="Gene3D" id="2.170.130.10">
    <property type="entry name" value="TonB-dependent receptor, plug domain"/>
    <property type="match status" value="1"/>
</dbReference>
<dbReference type="Pfam" id="PF00593">
    <property type="entry name" value="TonB_dep_Rec_b-barrel"/>
    <property type="match status" value="1"/>
</dbReference>
<evidence type="ECO:0000256" key="1">
    <source>
        <dbReference type="ARBA" id="ARBA00004571"/>
    </source>
</evidence>
<evidence type="ECO:0000256" key="8">
    <source>
        <dbReference type="ARBA" id="ARBA00023004"/>
    </source>
</evidence>
<comment type="caution">
    <text evidence="19">The sequence shown here is derived from an EMBL/GenBank/DDBJ whole genome shotgun (WGS) entry which is preliminary data.</text>
</comment>
<evidence type="ECO:0000256" key="2">
    <source>
        <dbReference type="ARBA" id="ARBA00009810"/>
    </source>
</evidence>
<keyword evidence="5" id="KW-0410">Iron transport</keyword>
<evidence type="ECO:0000256" key="5">
    <source>
        <dbReference type="ARBA" id="ARBA00022496"/>
    </source>
</evidence>
<dbReference type="CDD" id="cd01347">
    <property type="entry name" value="ligand_gated_channel"/>
    <property type="match status" value="1"/>
</dbReference>
<proteinExistence type="inferred from homology"/>
<protein>
    <submittedName>
        <fullName evidence="19">TonB-dependent receptor</fullName>
    </submittedName>
</protein>
<evidence type="ECO:0000259" key="17">
    <source>
        <dbReference type="Pfam" id="PF00593"/>
    </source>
</evidence>
<dbReference type="RefSeq" id="WP_339588963.1">
    <property type="nucleotide sequence ID" value="NZ_JBBHJZ010000005.1"/>
</dbReference>
<keyword evidence="7 16" id="KW-0732">Signal</keyword>
<evidence type="ECO:0000256" key="12">
    <source>
        <dbReference type="ARBA" id="ARBA00023170"/>
    </source>
</evidence>
<comment type="subcellular location">
    <subcellularLocation>
        <location evidence="1 14">Cell outer membrane</location>
        <topology evidence="1 14">Multi-pass membrane protein</topology>
    </subcellularLocation>
</comment>
<organism evidence="19 20">
    <name type="scientific">Novosphingobium anseongense</name>
    <dbReference type="NCBI Taxonomy" id="3133436"/>
    <lineage>
        <taxon>Bacteria</taxon>
        <taxon>Pseudomonadati</taxon>
        <taxon>Pseudomonadota</taxon>
        <taxon>Alphaproteobacteria</taxon>
        <taxon>Sphingomonadales</taxon>
        <taxon>Sphingomonadaceae</taxon>
        <taxon>Novosphingobium</taxon>
    </lineage>
</organism>
<evidence type="ECO:0000313" key="19">
    <source>
        <dbReference type="EMBL" id="MEJ5979022.1"/>
    </source>
</evidence>
<dbReference type="NCBIfam" id="TIGR01783">
    <property type="entry name" value="TonB-siderophor"/>
    <property type="match status" value="1"/>
</dbReference>
<dbReference type="InterPro" id="IPR000531">
    <property type="entry name" value="Beta-barrel_TonB"/>
</dbReference>
<feature type="domain" description="TonB-dependent receptor plug" evidence="18">
    <location>
        <begin position="61"/>
        <end position="159"/>
    </location>
</feature>
<dbReference type="EMBL" id="JBBHJZ010000005">
    <property type="protein sequence ID" value="MEJ5979022.1"/>
    <property type="molecule type" value="Genomic_DNA"/>
</dbReference>
<keyword evidence="6 14" id="KW-0812">Transmembrane</keyword>
<dbReference type="InterPro" id="IPR039426">
    <property type="entry name" value="TonB-dep_rcpt-like"/>
</dbReference>
<keyword evidence="20" id="KW-1185">Reference proteome</keyword>
<accession>A0ABU8S113</accession>
<dbReference type="PANTHER" id="PTHR32552:SF68">
    <property type="entry name" value="FERRICHROME OUTER MEMBRANE TRANSPORTER_PHAGE RECEPTOR"/>
    <property type="match status" value="1"/>
</dbReference>
<keyword evidence="11 14" id="KW-0472">Membrane</keyword>
<feature type="signal peptide" evidence="16">
    <location>
        <begin position="1"/>
        <end position="26"/>
    </location>
</feature>
<evidence type="ECO:0000313" key="20">
    <source>
        <dbReference type="Proteomes" id="UP001361239"/>
    </source>
</evidence>
<feature type="chain" id="PRO_5047496335" evidence="16">
    <location>
        <begin position="27"/>
        <end position="725"/>
    </location>
</feature>
<keyword evidence="9" id="KW-0406">Ion transport</keyword>
<keyword evidence="3 14" id="KW-0813">Transport</keyword>
<evidence type="ECO:0000256" key="9">
    <source>
        <dbReference type="ARBA" id="ARBA00023065"/>
    </source>
</evidence>
<evidence type="ECO:0000256" key="3">
    <source>
        <dbReference type="ARBA" id="ARBA00022448"/>
    </source>
</evidence>
<dbReference type="Proteomes" id="UP001361239">
    <property type="component" value="Unassembled WGS sequence"/>
</dbReference>
<evidence type="ECO:0000256" key="16">
    <source>
        <dbReference type="SAM" id="SignalP"/>
    </source>
</evidence>
<dbReference type="SUPFAM" id="SSF56935">
    <property type="entry name" value="Porins"/>
    <property type="match status" value="1"/>
</dbReference>
<dbReference type="PANTHER" id="PTHR32552">
    <property type="entry name" value="FERRICHROME IRON RECEPTOR-RELATED"/>
    <property type="match status" value="1"/>
</dbReference>
<gene>
    <name evidence="19" type="ORF">WG901_20385</name>
</gene>
<evidence type="ECO:0000256" key="4">
    <source>
        <dbReference type="ARBA" id="ARBA00022452"/>
    </source>
</evidence>
<reference evidence="19 20" key="1">
    <citation type="submission" date="2024-03" db="EMBL/GenBank/DDBJ databases">
        <authorList>
            <person name="Jo J.-H."/>
        </authorList>
    </citation>
    <scope>NUCLEOTIDE SEQUENCE [LARGE SCALE GENOMIC DNA]</scope>
    <source>
        <strain evidence="19 20">PS1R-30</strain>
    </source>
</reference>
<evidence type="ECO:0000256" key="14">
    <source>
        <dbReference type="PROSITE-ProRule" id="PRU01360"/>
    </source>
</evidence>
<keyword evidence="4 14" id="KW-1134">Transmembrane beta strand</keyword>
<name>A0ABU8S113_9SPHN</name>
<keyword evidence="12 19" id="KW-0675">Receptor</keyword>
<dbReference type="InterPro" id="IPR012910">
    <property type="entry name" value="Plug_dom"/>
</dbReference>
<evidence type="ECO:0000256" key="11">
    <source>
        <dbReference type="ARBA" id="ARBA00023136"/>
    </source>
</evidence>
<dbReference type="InterPro" id="IPR036942">
    <property type="entry name" value="Beta-barrel_TonB_sf"/>
</dbReference>
<keyword evidence="8" id="KW-0408">Iron</keyword>
<keyword evidence="13 14" id="KW-0998">Cell outer membrane</keyword>
<dbReference type="Gene3D" id="2.40.170.20">
    <property type="entry name" value="TonB-dependent receptor, beta-barrel domain"/>
    <property type="match status" value="1"/>
</dbReference>
<evidence type="ECO:0000256" key="13">
    <source>
        <dbReference type="ARBA" id="ARBA00023237"/>
    </source>
</evidence>
<dbReference type="InterPro" id="IPR010105">
    <property type="entry name" value="TonB_sidphr_rcpt"/>
</dbReference>
<evidence type="ECO:0000256" key="10">
    <source>
        <dbReference type="ARBA" id="ARBA00023077"/>
    </source>
</evidence>
<dbReference type="InterPro" id="IPR037066">
    <property type="entry name" value="Plug_dom_sf"/>
</dbReference>
<evidence type="ECO:0000259" key="18">
    <source>
        <dbReference type="Pfam" id="PF07715"/>
    </source>
</evidence>
<keyword evidence="10 15" id="KW-0798">TonB box</keyword>
<evidence type="ECO:0000256" key="7">
    <source>
        <dbReference type="ARBA" id="ARBA00022729"/>
    </source>
</evidence>
<sequence length="725" mass="78885">MTTFNRRATSIAALALATIWASPALADDTTGENETAPRSDIVVTAAQLREAVVAGKADIPLIETPQAISVVSASDIEARGVTRLSEALRTVAGVSRSTTYGFYDASTIRGFDAAYGSVYLDGLVNEAGVGFNQELSAVEQIEVLKGPSSMLFGQAPLGGLINLVSKRPRDEAFVKVTASTGSWNLVEGTIDANAPLNASGTLLARINLTYRDADSFVRNSAINRIFAAPAITWRPGPDTTLTVLGRYQRDHDSPISPVPSYGTVLPGVIAIPEDFSINNAGDLRVVNNRDRVQIGYVFDHRFSDALSFSQTLRYTRRKEFWDRWMFAAGFLDASGQPSYDADFNEVPTATIGRYYYGPYNATDKDLAVDNRLKGRFKTGGIEHEWLAGLDYRQNRQTYFSGGDFDATRFPLSLVNPNYNLPYDTSQVSGSPGASKSHQTGVYIQDHLKFGDLFTLTLGGRYDWADSSGQKDDAFSPRVGATMKLVSGVNAYASWSKSFLPQLYSQQVAGFDSAGNPIGGPVVPERGKNIEAGLKFAPEGLSLSGSLAVYQLIRQNVTTADPVYLDFVVVTGEQRSRGIEAELRWQPRPGFDLSLAYTYVDAKVTKDNFFTVGAPLSNVPKHNIGAFAQYEVQSGPLAGLGANLGVSYNSKRNGDIYSTRPDGSVLLWLPGYTLVDAGLSYKHDGWGLQLTVANLFDKRYWPDTGGIDRVTPGNPRNWRLTLSKQI</sequence>